<evidence type="ECO:0000313" key="5">
    <source>
        <dbReference type="WBParaSite" id="MhA1_Contig1481.frz3.gene11"/>
    </source>
</evidence>
<dbReference type="WBParaSite" id="MhA1_Contig1481.frz3.gene11">
    <property type="protein sequence ID" value="MhA1_Contig1481.frz3.gene11"/>
    <property type="gene ID" value="MhA1_Contig1481.frz3.gene11"/>
</dbReference>
<evidence type="ECO:0000256" key="1">
    <source>
        <dbReference type="ARBA" id="ARBA00005560"/>
    </source>
</evidence>
<dbReference type="PANTHER" id="PTHR10126">
    <property type="entry name" value="TATA-BOX BINDING PROTEIN"/>
    <property type="match status" value="1"/>
</dbReference>
<reference evidence="5" key="1">
    <citation type="submission" date="2016-11" db="UniProtKB">
        <authorList>
            <consortium name="WormBaseParasite"/>
        </authorList>
    </citation>
    <scope>IDENTIFICATION</scope>
</reference>
<protein>
    <submittedName>
        <fullName evidence="5">TATA-box-binding protein</fullName>
    </submittedName>
</protein>
<comment type="similarity">
    <text evidence="1">Belongs to the TBP family.</text>
</comment>
<dbReference type="GO" id="GO:0003677">
    <property type="term" value="F:DNA binding"/>
    <property type="evidence" value="ECO:0007669"/>
    <property type="project" value="UniProtKB-KW"/>
</dbReference>
<sequence length="194" mass="21737">MFPKAIIQNVVSTAQLLDTNKKLDLYTLANIIKNAKYTPDRFLALIIKVKQPLQSTALVFSNGRLVCVGTKSVKESEAAINNFVKIISEASCLSINMRAFEIQNVVSSFAFSVHLNLQALYDTMRIAPPQWLARHISYNPEFFAGNVLKTQRFSCGCSLVFTTGKCIITGARTEEEIYSVQNKIFNSILMFLKN</sequence>
<dbReference type="InterPro" id="IPR000814">
    <property type="entry name" value="TBP"/>
</dbReference>
<evidence type="ECO:0000313" key="4">
    <source>
        <dbReference type="Proteomes" id="UP000095281"/>
    </source>
</evidence>
<keyword evidence="4" id="KW-1185">Reference proteome</keyword>
<dbReference type="InterPro" id="IPR012295">
    <property type="entry name" value="TBP_dom_sf"/>
</dbReference>
<dbReference type="Gene3D" id="3.30.310.10">
    <property type="entry name" value="TATA-Binding Protein"/>
    <property type="match status" value="2"/>
</dbReference>
<dbReference type="Pfam" id="PF00352">
    <property type="entry name" value="TBP"/>
    <property type="match status" value="2"/>
</dbReference>
<keyword evidence="2" id="KW-0238">DNA-binding</keyword>
<keyword evidence="3" id="KW-0804">Transcription</keyword>
<organism evidence="4 5">
    <name type="scientific">Meloidogyne hapla</name>
    <name type="common">Root-knot nematode worm</name>
    <dbReference type="NCBI Taxonomy" id="6305"/>
    <lineage>
        <taxon>Eukaryota</taxon>
        <taxon>Metazoa</taxon>
        <taxon>Ecdysozoa</taxon>
        <taxon>Nematoda</taxon>
        <taxon>Chromadorea</taxon>
        <taxon>Rhabditida</taxon>
        <taxon>Tylenchina</taxon>
        <taxon>Tylenchomorpha</taxon>
        <taxon>Tylenchoidea</taxon>
        <taxon>Meloidogynidae</taxon>
        <taxon>Meloidogyninae</taxon>
        <taxon>Meloidogyne</taxon>
    </lineage>
</organism>
<dbReference type="SUPFAM" id="SSF55945">
    <property type="entry name" value="TATA-box binding protein-like"/>
    <property type="match status" value="2"/>
</dbReference>
<proteinExistence type="inferred from homology"/>
<dbReference type="OMA" id="IMRIRSP"/>
<dbReference type="PRINTS" id="PR00686">
    <property type="entry name" value="TIFACTORIID"/>
</dbReference>
<name>A0A1I8B605_MELHA</name>
<dbReference type="GO" id="GO:0006352">
    <property type="term" value="P:DNA-templated transcription initiation"/>
    <property type="evidence" value="ECO:0007669"/>
    <property type="project" value="InterPro"/>
</dbReference>
<accession>A0A1I8B605</accession>
<dbReference type="Proteomes" id="UP000095281">
    <property type="component" value="Unplaced"/>
</dbReference>
<evidence type="ECO:0000256" key="3">
    <source>
        <dbReference type="ARBA" id="ARBA00023163"/>
    </source>
</evidence>
<dbReference type="AlphaFoldDB" id="A0A1I8B605"/>
<evidence type="ECO:0000256" key="2">
    <source>
        <dbReference type="ARBA" id="ARBA00023125"/>
    </source>
</evidence>